<sequence length="547" mass="59566">MRSTFMGLETARRGMFTQQSALYTTGHNIANANTPGYSRQRVNFVQTTPYPSIGMNKPQMPGQMGTGVMAGTIERIRESFLDVQFQNESNKLGYWESKAVSLDKMEDIMNEPSNNSLAAVMGEFWQSLQDLSVHPEDDGARSVVIERGQSVADTFKYLSESLNQIKSDFGNEISVNIKAVNSLLKQIADVNEQISQVEPHGYLPNDLYDERDRLVDELSQFVNIKVEKKPSGGNALDIAEGSYTIKMVGADGSEFFLVNGSDYNNIGIKSDKPAIDTDQDGIPDKPDGKITGFTVYDVPKSNEPTKPPVPVYDVPFVAGSEVVFSQGKLKGLVESYGYDVGGTEKGIYPDMIENLDKLAYSFVSLFNEVHKKGYDLDGAGGKDFFVPLPAGGHKDAAKNIKLSGITTRELAVSSIPGDGGDGKNAINLSNIQGFVLSDGTVKLEGVSDLDIASLNLPIKTGTVNSFYEGMTGRLGVESQQAKRLAGNSELLLISVDERRQSVSAVSLDEEFTNMIKYQHAYNASARNITIVDEMLDKIINGMGVSGR</sequence>
<evidence type="ECO:0000256" key="2">
    <source>
        <dbReference type="ARBA" id="ARBA00004613"/>
    </source>
</evidence>
<evidence type="ECO:0000256" key="1">
    <source>
        <dbReference type="ARBA" id="ARBA00004365"/>
    </source>
</evidence>
<evidence type="ECO:0000256" key="7">
    <source>
        <dbReference type="RuleBase" id="RU362065"/>
    </source>
</evidence>
<dbReference type="InterPro" id="IPR002371">
    <property type="entry name" value="FlgK"/>
</dbReference>
<name>A0A5B8Z9K1_CYTDA</name>
<dbReference type="AlphaFoldDB" id="A0A5B8Z9K1"/>
<dbReference type="InterPro" id="IPR053927">
    <property type="entry name" value="FlgK_helical"/>
</dbReference>
<evidence type="ECO:0000313" key="11">
    <source>
        <dbReference type="EMBL" id="QED49601.1"/>
    </source>
</evidence>
<dbReference type="OrthoDB" id="9802553at2"/>
<dbReference type="NCBIfam" id="TIGR02492">
    <property type="entry name" value="flgK_ends"/>
    <property type="match status" value="1"/>
</dbReference>
<dbReference type="InterPro" id="IPR001444">
    <property type="entry name" value="Flag_bb_rod_N"/>
</dbReference>
<evidence type="ECO:0000259" key="8">
    <source>
        <dbReference type="Pfam" id="PF00460"/>
    </source>
</evidence>
<reference evidence="12" key="1">
    <citation type="submission" date="2019-08" db="EMBL/GenBank/DDBJ databases">
        <authorList>
            <person name="Zheng X."/>
        </authorList>
    </citation>
    <scope>NUCLEOTIDE SEQUENCE [LARGE SCALE GENOMIC DNA]</scope>
    <source>
        <strain evidence="12">FJAT-25496</strain>
    </source>
</reference>
<protein>
    <recommendedName>
        <fullName evidence="4 7">Flagellar hook-associated protein 1</fullName>
        <shortName evidence="7">HAP1</shortName>
    </recommendedName>
</protein>
<dbReference type="EMBL" id="CP042593">
    <property type="protein sequence ID" value="QED49601.1"/>
    <property type="molecule type" value="Genomic_DNA"/>
</dbReference>
<keyword evidence="11" id="KW-0966">Cell projection</keyword>
<dbReference type="GO" id="GO:0005198">
    <property type="term" value="F:structural molecule activity"/>
    <property type="evidence" value="ECO:0007669"/>
    <property type="project" value="UniProtKB-UniRule"/>
</dbReference>
<dbReference type="KEGG" id="bda:FSZ17_21330"/>
<evidence type="ECO:0000259" key="10">
    <source>
        <dbReference type="Pfam" id="PF22638"/>
    </source>
</evidence>
<dbReference type="GO" id="GO:0005576">
    <property type="term" value="C:extracellular region"/>
    <property type="evidence" value="ECO:0007669"/>
    <property type="project" value="UniProtKB-SubCell"/>
</dbReference>
<evidence type="ECO:0000259" key="9">
    <source>
        <dbReference type="Pfam" id="PF06429"/>
    </source>
</evidence>
<feature type="domain" description="Flagellar hook-associated protein FlgK helical" evidence="10">
    <location>
        <begin position="102"/>
        <end position="385"/>
    </location>
</feature>
<dbReference type="GO" id="GO:0044780">
    <property type="term" value="P:bacterial-type flagellum assembly"/>
    <property type="evidence" value="ECO:0007669"/>
    <property type="project" value="InterPro"/>
</dbReference>
<comment type="similarity">
    <text evidence="3 7">Belongs to the flagella basal body rod proteins family.</text>
</comment>
<accession>A0A5B8Z9K1</accession>
<evidence type="ECO:0000256" key="3">
    <source>
        <dbReference type="ARBA" id="ARBA00009677"/>
    </source>
</evidence>
<dbReference type="Pfam" id="PF00460">
    <property type="entry name" value="Flg_bb_rod"/>
    <property type="match status" value="1"/>
</dbReference>
<dbReference type="Proteomes" id="UP000321555">
    <property type="component" value="Chromosome"/>
</dbReference>
<feature type="domain" description="Flagellar basal body rod protein N-terminal" evidence="8">
    <location>
        <begin position="8"/>
        <end position="37"/>
    </location>
</feature>
<dbReference type="SUPFAM" id="SSF64518">
    <property type="entry name" value="Phase 1 flagellin"/>
    <property type="match status" value="1"/>
</dbReference>
<comment type="subcellular location">
    <subcellularLocation>
        <location evidence="1 7">Bacterial flagellum</location>
    </subcellularLocation>
    <subcellularLocation>
        <location evidence="2 7">Secreted</location>
    </subcellularLocation>
</comment>
<evidence type="ECO:0000313" key="12">
    <source>
        <dbReference type="Proteomes" id="UP000321555"/>
    </source>
</evidence>
<keyword evidence="6 7" id="KW-0975">Bacterial flagellum</keyword>
<dbReference type="PRINTS" id="PR01005">
    <property type="entry name" value="FLGHOOKAP1"/>
</dbReference>
<evidence type="ECO:0000256" key="6">
    <source>
        <dbReference type="ARBA" id="ARBA00023143"/>
    </source>
</evidence>
<dbReference type="STRING" id="1742359.GCA_001439625_03242"/>
<evidence type="ECO:0000256" key="4">
    <source>
        <dbReference type="ARBA" id="ARBA00016244"/>
    </source>
</evidence>
<dbReference type="Pfam" id="PF06429">
    <property type="entry name" value="Flg_bbr_C"/>
    <property type="match status" value="1"/>
</dbReference>
<keyword evidence="11" id="KW-0969">Cilium</keyword>
<gene>
    <name evidence="7 11" type="primary">flgK</name>
    <name evidence="11" type="ORF">FSZ17_21330</name>
</gene>
<keyword evidence="5 7" id="KW-0964">Secreted</keyword>
<dbReference type="RefSeq" id="WP_057773085.1">
    <property type="nucleotide sequence ID" value="NZ_CP042593.1"/>
</dbReference>
<dbReference type="PANTHER" id="PTHR30033:SF1">
    <property type="entry name" value="FLAGELLAR HOOK-ASSOCIATED PROTEIN 1"/>
    <property type="match status" value="1"/>
</dbReference>
<dbReference type="Pfam" id="PF22638">
    <property type="entry name" value="FlgK_D1"/>
    <property type="match status" value="1"/>
</dbReference>
<keyword evidence="12" id="KW-1185">Reference proteome</keyword>
<evidence type="ECO:0000256" key="5">
    <source>
        <dbReference type="ARBA" id="ARBA00022525"/>
    </source>
</evidence>
<feature type="domain" description="Flagellar basal-body/hook protein C-terminal" evidence="9">
    <location>
        <begin position="502"/>
        <end position="540"/>
    </location>
</feature>
<dbReference type="PANTHER" id="PTHR30033">
    <property type="entry name" value="FLAGELLAR HOOK-ASSOCIATED PROTEIN 1"/>
    <property type="match status" value="1"/>
</dbReference>
<keyword evidence="11" id="KW-0282">Flagellum</keyword>
<proteinExistence type="inferred from homology"/>
<dbReference type="GO" id="GO:0009424">
    <property type="term" value="C:bacterial-type flagellum hook"/>
    <property type="evidence" value="ECO:0007669"/>
    <property type="project" value="UniProtKB-UniRule"/>
</dbReference>
<dbReference type="InterPro" id="IPR010930">
    <property type="entry name" value="Flg_bb/hook_C_dom"/>
</dbReference>
<organism evidence="11 12">
    <name type="scientific">Cytobacillus dafuensis</name>
    <name type="common">Bacillus dafuensis</name>
    <dbReference type="NCBI Taxonomy" id="1742359"/>
    <lineage>
        <taxon>Bacteria</taxon>
        <taxon>Bacillati</taxon>
        <taxon>Bacillota</taxon>
        <taxon>Bacilli</taxon>
        <taxon>Bacillales</taxon>
        <taxon>Bacillaceae</taxon>
        <taxon>Cytobacillus</taxon>
    </lineage>
</organism>